<organism evidence="10">
    <name type="scientific">Geobacter metallireducens</name>
    <dbReference type="NCBI Taxonomy" id="28232"/>
    <lineage>
        <taxon>Bacteria</taxon>
        <taxon>Pseudomonadati</taxon>
        <taxon>Thermodesulfobacteriota</taxon>
        <taxon>Desulfuromonadia</taxon>
        <taxon>Geobacterales</taxon>
        <taxon>Geobacteraceae</taxon>
        <taxon>Geobacter</taxon>
    </lineage>
</organism>
<dbReference type="SMART" id="SM00065">
    <property type="entry name" value="GAF"/>
    <property type="match status" value="1"/>
</dbReference>
<dbReference type="Pfam" id="PF00512">
    <property type="entry name" value="HisKA"/>
    <property type="match status" value="1"/>
</dbReference>
<evidence type="ECO:0000256" key="2">
    <source>
        <dbReference type="ARBA" id="ARBA00012438"/>
    </source>
</evidence>
<dbReference type="GO" id="GO:0000155">
    <property type="term" value="F:phosphorelay sensor kinase activity"/>
    <property type="evidence" value="ECO:0007669"/>
    <property type="project" value="InterPro"/>
</dbReference>
<evidence type="ECO:0000256" key="1">
    <source>
        <dbReference type="ARBA" id="ARBA00000085"/>
    </source>
</evidence>
<dbReference type="SMART" id="SM00388">
    <property type="entry name" value="HisKA"/>
    <property type="match status" value="1"/>
</dbReference>
<dbReference type="GO" id="GO:0005524">
    <property type="term" value="F:ATP binding"/>
    <property type="evidence" value="ECO:0007669"/>
    <property type="project" value="UniProtKB-KW"/>
</dbReference>
<dbReference type="InterPro" id="IPR029016">
    <property type="entry name" value="GAF-like_dom_sf"/>
</dbReference>
<name>A0A831UC02_GEOME</name>
<dbReference type="Pfam" id="PF02518">
    <property type="entry name" value="HATPase_c"/>
    <property type="match status" value="1"/>
</dbReference>
<keyword evidence="8" id="KW-0902">Two-component regulatory system</keyword>
<evidence type="ECO:0000256" key="7">
    <source>
        <dbReference type="ARBA" id="ARBA00022840"/>
    </source>
</evidence>
<dbReference type="EMBL" id="DSOV01000010">
    <property type="protein sequence ID" value="HEN41405.1"/>
    <property type="molecule type" value="Genomic_DNA"/>
</dbReference>
<dbReference type="AlphaFoldDB" id="A0A831UC02"/>
<dbReference type="InterPro" id="IPR036890">
    <property type="entry name" value="HATPase_C_sf"/>
</dbReference>
<keyword evidence="7" id="KW-0067">ATP-binding</keyword>
<keyword evidence="3" id="KW-0597">Phosphoprotein</keyword>
<dbReference type="Gene3D" id="1.10.287.130">
    <property type="match status" value="1"/>
</dbReference>
<evidence type="ECO:0000256" key="8">
    <source>
        <dbReference type="ARBA" id="ARBA00023012"/>
    </source>
</evidence>
<keyword evidence="4" id="KW-0808">Transferase</keyword>
<dbReference type="CDD" id="cd00082">
    <property type="entry name" value="HisKA"/>
    <property type="match status" value="1"/>
</dbReference>
<dbReference type="SUPFAM" id="SSF47384">
    <property type="entry name" value="Homodimeric domain of signal transducing histidine kinase"/>
    <property type="match status" value="1"/>
</dbReference>
<dbReference type="InterPro" id="IPR036097">
    <property type="entry name" value="HisK_dim/P_sf"/>
</dbReference>
<evidence type="ECO:0000259" key="9">
    <source>
        <dbReference type="PROSITE" id="PS50109"/>
    </source>
</evidence>
<dbReference type="InterPro" id="IPR003594">
    <property type="entry name" value="HATPase_dom"/>
</dbReference>
<dbReference type="SMART" id="SM00387">
    <property type="entry name" value="HATPase_c"/>
    <property type="match status" value="1"/>
</dbReference>
<evidence type="ECO:0000256" key="3">
    <source>
        <dbReference type="ARBA" id="ARBA00022553"/>
    </source>
</evidence>
<dbReference type="PANTHER" id="PTHR43065">
    <property type="entry name" value="SENSOR HISTIDINE KINASE"/>
    <property type="match status" value="1"/>
</dbReference>
<dbReference type="Gene3D" id="3.30.450.40">
    <property type="match status" value="2"/>
</dbReference>
<dbReference type="SUPFAM" id="SSF55781">
    <property type="entry name" value="GAF domain-like"/>
    <property type="match status" value="2"/>
</dbReference>
<dbReference type="InterPro" id="IPR004358">
    <property type="entry name" value="Sig_transdc_His_kin-like_C"/>
</dbReference>
<comment type="catalytic activity">
    <reaction evidence="1">
        <text>ATP + protein L-histidine = ADP + protein N-phospho-L-histidine.</text>
        <dbReference type="EC" id="2.7.13.3"/>
    </reaction>
</comment>
<evidence type="ECO:0000256" key="6">
    <source>
        <dbReference type="ARBA" id="ARBA00022777"/>
    </source>
</evidence>
<dbReference type="Pfam" id="PF01590">
    <property type="entry name" value="GAF"/>
    <property type="match status" value="1"/>
</dbReference>
<dbReference type="InterPro" id="IPR003661">
    <property type="entry name" value="HisK_dim/P_dom"/>
</dbReference>
<dbReference type="SUPFAM" id="SSF55874">
    <property type="entry name" value="ATPase domain of HSP90 chaperone/DNA topoisomerase II/histidine kinase"/>
    <property type="match status" value="1"/>
</dbReference>
<protein>
    <recommendedName>
        <fullName evidence="2">histidine kinase</fullName>
        <ecNumber evidence="2">2.7.13.3</ecNumber>
    </recommendedName>
</protein>
<proteinExistence type="predicted"/>
<dbReference type="EC" id="2.7.13.3" evidence="2"/>
<sequence>MAVQNQFKIISSAIRIANSTEHPHHVRLKAFAHLMAEAFLRPSATIYLADEGEHRLCRKISTLLPDEISDCSIPFGKGIAGRCAAQAKPLRRGVASLHPHEPSLGTERQVEAYPIIDRERLLGVLTMGLPDAPLPGGSDQELLGILLIEAAGIIRCKRSLAEMDKRLAELSFLYRLSNAMLSTIKLNRLIHLILSALTSGSPPLFDRAMLFLANERTETLQGMTGIARTDGPQQPADTPPVFTPDALSVSDEEIALLQQTEFCKLVKATRLPLDGAQNHISQAVLDRKLILVRNPRREHPVNRSFNRMFGGAPFAVAPLIAHDQVIGAIVVDNHTSGRPLTSDELNLLQLLTNQAGMATENSILYNRLEETNRSLHETQERLLQGEKLAAIGQMAAGIAHELKNPLVSVGGFAGRLKKRLPADSEEWQYADLITREVQHLETMLTDILFFSKRTTICYARCSINQIIDDALSVVAIPLEEKGIRVEKRLTSRLPSVLGDYQQLRHVFINLFSNANDVMEPGGVLEIESSPSQLNGSRAVAVRVADTGAGILVEHIHTLFSPFFTTKEKGTGLGLAIAHKIITTHGGKIEVRNRATGGAEFTVTVPVSP</sequence>
<dbReference type="PRINTS" id="PR00344">
    <property type="entry name" value="BCTRLSENSOR"/>
</dbReference>
<dbReference type="PROSITE" id="PS50109">
    <property type="entry name" value="HIS_KIN"/>
    <property type="match status" value="1"/>
</dbReference>
<evidence type="ECO:0000256" key="4">
    <source>
        <dbReference type="ARBA" id="ARBA00022679"/>
    </source>
</evidence>
<dbReference type="Gene3D" id="3.30.565.10">
    <property type="entry name" value="Histidine kinase-like ATPase, C-terminal domain"/>
    <property type="match status" value="1"/>
</dbReference>
<keyword evidence="6" id="KW-0418">Kinase</keyword>
<reference evidence="10" key="1">
    <citation type="journal article" date="2020" name="mSystems">
        <title>Genome- and Community-Level Interaction Insights into Carbon Utilization and Element Cycling Functions of Hydrothermarchaeota in Hydrothermal Sediment.</title>
        <authorList>
            <person name="Zhou Z."/>
            <person name="Liu Y."/>
            <person name="Xu W."/>
            <person name="Pan J."/>
            <person name="Luo Z.H."/>
            <person name="Li M."/>
        </authorList>
    </citation>
    <scope>NUCLEOTIDE SEQUENCE [LARGE SCALE GENOMIC DNA]</scope>
    <source>
        <strain evidence="10">SpSt-349</strain>
    </source>
</reference>
<keyword evidence="5" id="KW-0547">Nucleotide-binding</keyword>
<accession>A0A831UC02</accession>
<dbReference type="InterPro" id="IPR005467">
    <property type="entry name" value="His_kinase_dom"/>
</dbReference>
<gene>
    <name evidence="10" type="ORF">ENQ87_03360</name>
</gene>
<dbReference type="PANTHER" id="PTHR43065:SF10">
    <property type="entry name" value="PEROXIDE STRESS-ACTIVATED HISTIDINE KINASE MAK3"/>
    <property type="match status" value="1"/>
</dbReference>
<comment type="caution">
    <text evidence="10">The sequence shown here is derived from an EMBL/GenBank/DDBJ whole genome shotgun (WGS) entry which is preliminary data.</text>
</comment>
<evidence type="ECO:0000313" key="10">
    <source>
        <dbReference type="EMBL" id="HEN41405.1"/>
    </source>
</evidence>
<dbReference type="InterPro" id="IPR003018">
    <property type="entry name" value="GAF"/>
</dbReference>
<feature type="domain" description="Histidine kinase" evidence="9">
    <location>
        <begin position="397"/>
        <end position="608"/>
    </location>
</feature>
<evidence type="ECO:0000256" key="5">
    <source>
        <dbReference type="ARBA" id="ARBA00022741"/>
    </source>
</evidence>